<keyword evidence="1" id="KW-0812">Transmembrane</keyword>
<dbReference type="GO" id="GO:0016020">
    <property type="term" value="C:membrane"/>
    <property type="evidence" value="ECO:0007669"/>
    <property type="project" value="InterPro"/>
</dbReference>
<keyword evidence="3" id="KW-0472">Membrane</keyword>
<evidence type="ECO:0000256" key="1">
    <source>
        <dbReference type="ARBA" id="ARBA00022692"/>
    </source>
</evidence>
<dbReference type="Proteomes" id="UP001328107">
    <property type="component" value="Unassembled WGS sequence"/>
</dbReference>
<feature type="non-terminal residue" evidence="4">
    <location>
        <position position="62"/>
    </location>
</feature>
<dbReference type="EMBL" id="BTRK01000004">
    <property type="protein sequence ID" value="GMR49339.1"/>
    <property type="molecule type" value="Genomic_DNA"/>
</dbReference>
<accession>A0AAN5CRN1</accession>
<keyword evidence="5" id="KW-1185">Reference proteome</keyword>
<keyword evidence="2" id="KW-1133">Transmembrane helix</keyword>
<feature type="non-terminal residue" evidence="4">
    <location>
        <position position="1"/>
    </location>
</feature>
<proteinExistence type="predicted"/>
<gene>
    <name evidence="4" type="ORF">PMAYCL1PPCAC_19534</name>
</gene>
<evidence type="ECO:0000313" key="5">
    <source>
        <dbReference type="Proteomes" id="UP001328107"/>
    </source>
</evidence>
<dbReference type="SUPFAM" id="SSF90123">
    <property type="entry name" value="ABC transporter transmembrane region"/>
    <property type="match status" value="1"/>
</dbReference>
<dbReference type="Gene3D" id="1.20.1560.10">
    <property type="entry name" value="ABC transporter type 1, transmembrane domain"/>
    <property type="match status" value="1"/>
</dbReference>
<evidence type="ECO:0000256" key="3">
    <source>
        <dbReference type="ARBA" id="ARBA00023136"/>
    </source>
</evidence>
<evidence type="ECO:0000256" key="2">
    <source>
        <dbReference type="ARBA" id="ARBA00022989"/>
    </source>
</evidence>
<reference evidence="5" key="1">
    <citation type="submission" date="2022-10" db="EMBL/GenBank/DDBJ databases">
        <title>Genome assembly of Pristionchus species.</title>
        <authorList>
            <person name="Yoshida K."/>
            <person name="Sommer R.J."/>
        </authorList>
    </citation>
    <scope>NUCLEOTIDE SEQUENCE [LARGE SCALE GENOMIC DNA]</scope>
    <source>
        <strain evidence="5">RS5460</strain>
    </source>
</reference>
<sequence length="62" mass="7177">VSYALTITEMMNFVVRMLSEMETNAVSVERVMEYTNLDPERHGILLCLHQMSGPWIPRSTFT</sequence>
<organism evidence="4 5">
    <name type="scientific">Pristionchus mayeri</name>
    <dbReference type="NCBI Taxonomy" id="1317129"/>
    <lineage>
        <taxon>Eukaryota</taxon>
        <taxon>Metazoa</taxon>
        <taxon>Ecdysozoa</taxon>
        <taxon>Nematoda</taxon>
        <taxon>Chromadorea</taxon>
        <taxon>Rhabditida</taxon>
        <taxon>Rhabditina</taxon>
        <taxon>Diplogasteromorpha</taxon>
        <taxon>Diplogasteroidea</taxon>
        <taxon>Neodiplogasteridae</taxon>
        <taxon>Pristionchus</taxon>
    </lineage>
</organism>
<dbReference type="GO" id="GO:0005524">
    <property type="term" value="F:ATP binding"/>
    <property type="evidence" value="ECO:0007669"/>
    <property type="project" value="InterPro"/>
</dbReference>
<dbReference type="InterPro" id="IPR036640">
    <property type="entry name" value="ABC1_TM_sf"/>
</dbReference>
<dbReference type="AlphaFoldDB" id="A0AAN5CRN1"/>
<comment type="caution">
    <text evidence="4">The sequence shown here is derived from an EMBL/GenBank/DDBJ whole genome shotgun (WGS) entry which is preliminary data.</text>
</comment>
<name>A0AAN5CRN1_9BILA</name>
<protein>
    <submittedName>
        <fullName evidence="4">Uncharacterized protein</fullName>
    </submittedName>
</protein>
<evidence type="ECO:0000313" key="4">
    <source>
        <dbReference type="EMBL" id="GMR49339.1"/>
    </source>
</evidence>